<comment type="caution">
    <text evidence="2">The sequence shown here is derived from an EMBL/GenBank/DDBJ whole genome shotgun (WGS) entry which is preliminary data.</text>
</comment>
<name>A0A0G0MRB2_9BACT</name>
<accession>A0A0G0MRB2</accession>
<reference evidence="2 3" key="1">
    <citation type="journal article" date="2015" name="Nature">
        <title>rRNA introns, odd ribosomes, and small enigmatic genomes across a large radiation of phyla.</title>
        <authorList>
            <person name="Brown C.T."/>
            <person name="Hug L.A."/>
            <person name="Thomas B.C."/>
            <person name="Sharon I."/>
            <person name="Castelle C.J."/>
            <person name="Singh A."/>
            <person name="Wilkins M.J."/>
            <person name="Williams K.H."/>
            <person name="Banfield J.F."/>
        </authorList>
    </citation>
    <scope>NUCLEOTIDE SEQUENCE [LARGE SCALE GENOMIC DNA]</scope>
</reference>
<organism evidence="2 3">
    <name type="scientific">Candidatus Uhrbacteria bacterium GW2011_GWF2_39_13</name>
    <dbReference type="NCBI Taxonomy" id="1618995"/>
    <lineage>
        <taxon>Bacteria</taxon>
        <taxon>Candidatus Uhriibacteriota</taxon>
    </lineage>
</organism>
<dbReference type="EMBL" id="LBWG01000042">
    <property type="protein sequence ID" value="KKR02981.1"/>
    <property type="molecule type" value="Genomic_DNA"/>
</dbReference>
<dbReference type="InterPro" id="IPR005901">
    <property type="entry name" value="GLPGLI"/>
</dbReference>
<gene>
    <name evidence="2" type="ORF">UT30_C0042G0003</name>
</gene>
<proteinExistence type="predicted"/>
<sequence length="268" mass="30931">MKRVIIFSFFVLIISSQSLAQGVSKLFLRAQYSVTAIEYIGNKQYNDWMYLDLGKNESIYYSFFNHSRDSIVQSQISLGYSAYEIMENTRNIQRGRKDIFHISSESKTIKHYSVITAEHYYKSEPAEQIIWTISKDTLTILSYKCIKATAKFKGREWTAWFTQDIPITAGPWKLRGLPGLILKAYDADNHYTFECMAIGGIDRNLDMKAFAKFREISAKEFDMLVYKFKTDALTMLENKGIKITGAKDASGNTIDLKQRKSQYNPLEL</sequence>
<dbReference type="NCBIfam" id="TIGR01200">
    <property type="entry name" value="GLPGLI"/>
    <property type="match status" value="1"/>
</dbReference>
<evidence type="ECO:0000313" key="3">
    <source>
        <dbReference type="Proteomes" id="UP000033935"/>
    </source>
</evidence>
<feature type="signal peptide" evidence="1">
    <location>
        <begin position="1"/>
        <end position="20"/>
    </location>
</feature>
<dbReference type="Pfam" id="PF22252">
    <property type="entry name" value="PNGase_F-II_N"/>
    <property type="match status" value="1"/>
</dbReference>
<evidence type="ECO:0000256" key="1">
    <source>
        <dbReference type="SAM" id="SignalP"/>
    </source>
</evidence>
<protein>
    <recommendedName>
        <fullName evidence="4">GLPGLI family protein</fullName>
    </recommendedName>
</protein>
<keyword evidence="1" id="KW-0732">Signal</keyword>
<dbReference type="PATRIC" id="fig|1618995.3.peg.1086"/>
<dbReference type="Proteomes" id="UP000033935">
    <property type="component" value="Unassembled WGS sequence"/>
</dbReference>
<dbReference type="AlphaFoldDB" id="A0A0G0MRB2"/>
<evidence type="ECO:0008006" key="4">
    <source>
        <dbReference type="Google" id="ProtNLM"/>
    </source>
</evidence>
<feature type="chain" id="PRO_5002533557" description="GLPGLI family protein" evidence="1">
    <location>
        <begin position="21"/>
        <end position="268"/>
    </location>
</feature>
<evidence type="ECO:0000313" key="2">
    <source>
        <dbReference type="EMBL" id="KKR02981.1"/>
    </source>
</evidence>